<organism evidence="2 3">
    <name type="scientific">Parahalioglobus pacificus</name>
    <dbReference type="NCBI Taxonomy" id="930806"/>
    <lineage>
        <taxon>Bacteria</taxon>
        <taxon>Pseudomonadati</taxon>
        <taxon>Pseudomonadota</taxon>
        <taxon>Gammaproteobacteria</taxon>
        <taxon>Cellvibrionales</taxon>
        <taxon>Halieaceae</taxon>
        <taxon>Parahalioglobus</taxon>
    </lineage>
</organism>
<proteinExistence type="predicted"/>
<dbReference type="Proteomes" id="UP000644693">
    <property type="component" value="Unassembled WGS sequence"/>
</dbReference>
<keyword evidence="1" id="KW-0732">Signal</keyword>
<name>A0A919CJT7_9GAMM</name>
<dbReference type="Pfam" id="PF13557">
    <property type="entry name" value="Phenol_MetA_deg"/>
    <property type="match status" value="1"/>
</dbReference>
<keyword evidence="3" id="KW-1185">Reference proteome</keyword>
<comment type="caution">
    <text evidence="2">The sequence shown here is derived from an EMBL/GenBank/DDBJ whole genome shotgun (WGS) entry which is preliminary data.</text>
</comment>
<accession>A0A919CJT7</accession>
<evidence type="ECO:0000313" key="3">
    <source>
        <dbReference type="Proteomes" id="UP000644693"/>
    </source>
</evidence>
<reference evidence="2" key="2">
    <citation type="submission" date="2020-09" db="EMBL/GenBank/DDBJ databases">
        <authorList>
            <person name="Sun Q."/>
            <person name="Kim S."/>
        </authorList>
    </citation>
    <scope>NUCLEOTIDE SEQUENCE</scope>
    <source>
        <strain evidence="2">KCTC 23430</strain>
    </source>
</reference>
<sequence length="297" mass="32653">MKWLTVVALASLLFAQRGMAQELEPRSYTNLPIGETFVLVGAVRSEGGLAPVASSPLQDAELTIDTGVLGLAHTFALAGSSAKADVAVGRTCYEGSAIFQGEFTEGRRCEYIDPRVRIGWNFLGAPAMPLADFMQWEPGFVMGASLQAAIPLGTYNKENLINAGANRWMVRPGLGFSFRTGRWHYDVSASVKFFETNSDFFNDSSLAQDPLYSLQVHLVRYFNRGMWLSLNGNLFAGGETSRDGVDLDDRQENSRWGATFSMPLNPHHSIKVYASTGVVTRTGSDFDTFGAAWQYRF</sequence>
<dbReference type="AlphaFoldDB" id="A0A919CJT7"/>
<evidence type="ECO:0008006" key="4">
    <source>
        <dbReference type="Google" id="ProtNLM"/>
    </source>
</evidence>
<dbReference type="InterPro" id="IPR025737">
    <property type="entry name" value="FApF"/>
</dbReference>
<dbReference type="RefSeq" id="WP_229802586.1">
    <property type="nucleotide sequence ID" value="NZ_BMYM01000001.1"/>
</dbReference>
<feature type="chain" id="PRO_5036973017" description="Transporter" evidence="1">
    <location>
        <begin position="21"/>
        <end position="297"/>
    </location>
</feature>
<protein>
    <recommendedName>
        <fullName evidence="4">Transporter</fullName>
    </recommendedName>
</protein>
<evidence type="ECO:0000313" key="2">
    <source>
        <dbReference type="EMBL" id="GHD29323.1"/>
    </source>
</evidence>
<gene>
    <name evidence="2" type="ORF">GCM10007053_09600</name>
</gene>
<evidence type="ECO:0000256" key="1">
    <source>
        <dbReference type="SAM" id="SignalP"/>
    </source>
</evidence>
<reference evidence="2" key="1">
    <citation type="journal article" date="2014" name="Int. J. Syst. Evol. Microbiol.">
        <title>Complete genome sequence of Corynebacterium casei LMG S-19264T (=DSM 44701T), isolated from a smear-ripened cheese.</title>
        <authorList>
            <consortium name="US DOE Joint Genome Institute (JGI-PGF)"/>
            <person name="Walter F."/>
            <person name="Albersmeier A."/>
            <person name="Kalinowski J."/>
            <person name="Ruckert C."/>
        </authorList>
    </citation>
    <scope>NUCLEOTIDE SEQUENCE</scope>
    <source>
        <strain evidence="2">KCTC 23430</strain>
    </source>
</reference>
<dbReference type="EMBL" id="BMYM01000001">
    <property type="protein sequence ID" value="GHD29323.1"/>
    <property type="molecule type" value="Genomic_DNA"/>
</dbReference>
<feature type="signal peptide" evidence="1">
    <location>
        <begin position="1"/>
        <end position="20"/>
    </location>
</feature>